<keyword evidence="1" id="KW-0479">Metal-binding</keyword>
<dbReference type="InterPro" id="IPR046349">
    <property type="entry name" value="C1-like_sf"/>
</dbReference>
<feature type="coiled-coil region" evidence="4">
    <location>
        <begin position="501"/>
        <end position="528"/>
    </location>
</feature>
<evidence type="ECO:0000313" key="6">
    <source>
        <dbReference type="EMBL" id="THG04716.1"/>
    </source>
</evidence>
<dbReference type="AlphaFoldDB" id="A0A4S4DR06"/>
<name>A0A4S4DR06_CAMSN</name>
<dbReference type="PROSITE" id="PS50081">
    <property type="entry name" value="ZF_DAG_PE_2"/>
    <property type="match status" value="1"/>
</dbReference>
<reference evidence="6 7" key="1">
    <citation type="journal article" date="2018" name="Proc. Natl. Acad. Sci. U.S.A.">
        <title>Draft genome sequence of Camellia sinensis var. sinensis provides insights into the evolution of the tea genome and tea quality.</title>
        <authorList>
            <person name="Wei C."/>
            <person name="Yang H."/>
            <person name="Wang S."/>
            <person name="Zhao J."/>
            <person name="Liu C."/>
            <person name="Gao L."/>
            <person name="Xia E."/>
            <person name="Lu Y."/>
            <person name="Tai Y."/>
            <person name="She G."/>
            <person name="Sun J."/>
            <person name="Cao H."/>
            <person name="Tong W."/>
            <person name="Gao Q."/>
            <person name="Li Y."/>
            <person name="Deng W."/>
            <person name="Jiang X."/>
            <person name="Wang W."/>
            <person name="Chen Q."/>
            <person name="Zhang S."/>
            <person name="Li H."/>
            <person name="Wu J."/>
            <person name="Wang P."/>
            <person name="Li P."/>
            <person name="Shi C."/>
            <person name="Zheng F."/>
            <person name="Jian J."/>
            <person name="Huang B."/>
            <person name="Shan D."/>
            <person name="Shi M."/>
            <person name="Fang C."/>
            <person name="Yue Y."/>
            <person name="Li F."/>
            <person name="Li D."/>
            <person name="Wei S."/>
            <person name="Han B."/>
            <person name="Jiang C."/>
            <person name="Yin Y."/>
            <person name="Xia T."/>
            <person name="Zhang Z."/>
            <person name="Bennetzen J.L."/>
            <person name="Zhao S."/>
            <person name="Wan X."/>
        </authorList>
    </citation>
    <scope>NUCLEOTIDE SEQUENCE [LARGE SCALE GENOMIC DNA]</scope>
    <source>
        <strain evidence="7">cv. Shuchazao</strain>
        <tissue evidence="6">Leaf</tissue>
    </source>
</reference>
<protein>
    <recommendedName>
        <fullName evidence="5">Phorbol-ester/DAG-type domain-containing protein</fullName>
    </recommendedName>
</protein>
<organism evidence="6 7">
    <name type="scientific">Camellia sinensis var. sinensis</name>
    <name type="common">China tea</name>
    <dbReference type="NCBI Taxonomy" id="542762"/>
    <lineage>
        <taxon>Eukaryota</taxon>
        <taxon>Viridiplantae</taxon>
        <taxon>Streptophyta</taxon>
        <taxon>Embryophyta</taxon>
        <taxon>Tracheophyta</taxon>
        <taxon>Spermatophyta</taxon>
        <taxon>Magnoliopsida</taxon>
        <taxon>eudicotyledons</taxon>
        <taxon>Gunneridae</taxon>
        <taxon>Pentapetalae</taxon>
        <taxon>asterids</taxon>
        <taxon>Ericales</taxon>
        <taxon>Theaceae</taxon>
        <taxon>Camellia</taxon>
    </lineage>
</organism>
<dbReference type="EMBL" id="SDRB02010715">
    <property type="protein sequence ID" value="THG04716.1"/>
    <property type="molecule type" value="Genomic_DNA"/>
</dbReference>
<dbReference type="GO" id="GO:0046872">
    <property type="term" value="F:metal ion binding"/>
    <property type="evidence" value="ECO:0007669"/>
    <property type="project" value="UniProtKB-KW"/>
</dbReference>
<feature type="domain" description="Phorbol-ester/DAG-type" evidence="5">
    <location>
        <begin position="299"/>
        <end position="349"/>
    </location>
</feature>
<dbReference type="InterPro" id="IPR004146">
    <property type="entry name" value="DC1"/>
</dbReference>
<keyword evidence="4" id="KW-0175">Coiled coil</keyword>
<evidence type="ECO:0000256" key="2">
    <source>
        <dbReference type="ARBA" id="ARBA00022737"/>
    </source>
</evidence>
<accession>A0A4S4DR06</accession>
<keyword evidence="3" id="KW-0862">Zinc</keyword>
<dbReference type="Proteomes" id="UP000306102">
    <property type="component" value="Unassembled WGS sequence"/>
</dbReference>
<keyword evidence="2" id="KW-0677">Repeat</keyword>
<dbReference type="Pfam" id="PF03107">
    <property type="entry name" value="C1_2"/>
    <property type="match status" value="3"/>
</dbReference>
<comment type="caution">
    <text evidence="6">The sequence shown here is derived from an EMBL/GenBank/DDBJ whole genome shotgun (WGS) entry which is preliminary data.</text>
</comment>
<evidence type="ECO:0000259" key="5">
    <source>
        <dbReference type="PROSITE" id="PS50081"/>
    </source>
</evidence>
<dbReference type="InterPro" id="IPR002219">
    <property type="entry name" value="PKC_DAG/PE"/>
</dbReference>
<keyword evidence="7" id="KW-1185">Reference proteome</keyword>
<proteinExistence type="predicted"/>
<evidence type="ECO:0000256" key="1">
    <source>
        <dbReference type="ARBA" id="ARBA00022723"/>
    </source>
</evidence>
<dbReference type="PANTHER" id="PTHR46288:SF27">
    <property type="entry name" value="CYSTEINE_HISTIDINE-RICH C1 DOMAIN FAMILY PROTEIN"/>
    <property type="match status" value="1"/>
</dbReference>
<evidence type="ECO:0000313" key="7">
    <source>
        <dbReference type="Proteomes" id="UP000306102"/>
    </source>
</evidence>
<evidence type="ECO:0000256" key="3">
    <source>
        <dbReference type="ARBA" id="ARBA00022833"/>
    </source>
</evidence>
<sequence length="639" mass="72623">MNFTTSTAMPVGGQVEPIVTTTVSSVTLTSTFVLPINGSRIYVCLDCKCLLDESCAEWPSQIQHPFHRQHPLTLLDQRWNTFSRQCRACGKVLEKGILFKCDECRVKNDQCEDSSQCSACGKFLAEGFSFNCSECNFSLDPLCASLIPLPSSTQNSQGSSSDDKFQIQQLSHPHPLILCEKKKDYRISCNACQLHFEDDDSIVYICLECKFFLHKSCADLPLQVKRSFCHHQHTLTLLQYSLGLLYENIGNANGFSGKFKCHACQVYASGFAYVCTKCAIFFDITCPISKPFLISSQLHHQHPLAFFAAIPYVLYCNACNRRICTYFFRCVGCEFNLHVDCVTTLPPTVKDKHHMHPLTLTNSPIKDHPDENEFSEFYCDSCEKRRELYDPTYYCEECHYVAHVHCQLSEIFPILEEQFLPCKLGETKLEMPASVCEDGTGIGTCKDLMIQEILGKERDEMESEKRFRGPYGEVFSDVATDDETEGARTTEQSSLTELDEVEWLTTRLKAARKRLKELEERRAQGRGSLVCYELEDTVGHSSDVFEENPDEVVDNYSGRRDRSKREPVTGYQTEFIALVLNQCYRSGSCSNPLSIALRVHCISSQSLLSIWILFKSTEHCSSSSLDCSKLNMRYINFRV</sequence>
<gene>
    <name evidence="6" type="ORF">TEA_020040</name>
</gene>
<dbReference type="SUPFAM" id="SSF57889">
    <property type="entry name" value="Cysteine-rich domain"/>
    <property type="match status" value="5"/>
</dbReference>
<evidence type="ECO:0000256" key="4">
    <source>
        <dbReference type="SAM" id="Coils"/>
    </source>
</evidence>
<dbReference type="PANTHER" id="PTHR46288">
    <property type="entry name" value="PHORBOL-ESTER/DAG-TYPE DOMAIN-CONTAINING PROTEIN"/>
    <property type="match status" value="1"/>
</dbReference>